<protein>
    <submittedName>
        <fullName evidence="4">Carbonic anhydrase</fullName>
    </submittedName>
</protein>
<gene>
    <name evidence="2" type="ORF">C1SCF055_LOCUS9682</name>
</gene>
<evidence type="ECO:0000313" key="4">
    <source>
        <dbReference type="EMBL" id="CAL4769251.1"/>
    </source>
</evidence>
<sequence length="394" mass="44622">MSSFVSTSRDQMSSLAVENRYRAPPPGSYRPSTRLCEPRVKTPVFRLGDGSQSRKQKVLEREVARLKQSSKPYEHLLQGVRSVELLDKTPEKLVRAVTTPDLERYTARPDMIKLANIHFHESEFIDGVLDGDYSTSMILRNPSWDFAKLSAAPRRGSETYFQPGQYKPNLDAVRPKLETKNIPFDKFPARKALKETVGRFEIDGREGDHLPDRSLSRSCPYLMPRLQSPNLSKDSERPPIMGRKKPWHDIKDPEVDRLVLDYEMTFNIMDCEKARWKPSSAGDFGKSLTRKKHLQAMRMYGQDAALLKAKQNLTEGPVSVELLSDIDSSGMLHPKVMSPRFEFMAMREPSSKYAEAPARLKDVKGTRFKRELRSGESLTDAGSTGSSAVRAVQG</sequence>
<feature type="compositionally biased region" description="Polar residues" evidence="1">
    <location>
        <begin position="376"/>
        <end position="387"/>
    </location>
</feature>
<dbReference type="Proteomes" id="UP001152797">
    <property type="component" value="Unassembled WGS sequence"/>
</dbReference>
<dbReference type="OrthoDB" id="5986706at2759"/>
<feature type="region of interest" description="Disordered" evidence="1">
    <location>
        <begin position="1"/>
        <end position="35"/>
    </location>
</feature>
<name>A0A9P1BYQ8_9DINO</name>
<feature type="region of interest" description="Disordered" evidence="1">
    <location>
        <begin position="371"/>
        <end position="394"/>
    </location>
</feature>
<comment type="caution">
    <text evidence="2">The sequence shown here is derived from an EMBL/GenBank/DDBJ whole genome shotgun (WGS) entry which is preliminary data.</text>
</comment>
<dbReference type="EMBL" id="CAMXCT030000670">
    <property type="protein sequence ID" value="CAL4769251.1"/>
    <property type="molecule type" value="Genomic_DNA"/>
</dbReference>
<dbReference type="EMBL" id="CAMXCT020000670">
    <property type="protein sequence ID" value="CAL1135314.1"/>
    <property type="molecule type" value="Genomic_DNA"/>
</dbReference>
<organism evidence="2">
    <name type="scientific">Cladocopium goreaui</name>
    <dbReference type="NCBI Taxonomy" id="2562237"/>
    <lineage>
        <taxon>Eukaryota</taxon>
        <taxon>Sar</taxon>
        <taxon>Alveolata</taxon>
        <taxon>Dinophyceae</taxon>
        <taxon>Suessiales</taxon>
        <taxon>Symbiodiniaceae</taxon>
        <taxon>Cladocopium</taxon>
    </lineage>
</organism>
<proteinExistence type="predicted"/>
<evidence type="ECO:0000313" key="5">
    <source>
        <dbReference type="Proteomes" id="UP001152797"/>
    </source>
</evidence>
<feature type="region of interest" description="Disordered" evidence="1">
    <location>
        <begin position="226"/>
        <end position="248"/>
    </location>
</feature>
<accession>A0A9P1BYQ8</accession>
<dbReference type="AlphaFoldDB" id="A0A9P1BYQ8"/>
<evidence type="ECO:0000313" key="2">
    <source>
        <dbReference type="EMBL" id="CAI3981939.1"/>
    </source>
</evidence>
<reference evidence="2" key="1">
    <citation type="submission" date="2022-10" db="EMBL/GenBank/DDBJ databases">
        <authorList>
            <person name="Chen Y."/>
            <person name="Dougan E. K."/>
            <person name="Chan C."/>
            <person name="Rhodes N."/>
            <person name="Thang M."/>
        </authorList>
    </citation>
    <scope>NUCLEOTIDE SEQUENCE</scope>
</reference>
<keyword evidence="5" id="KW-1185">Reference proteome</keyword>
<evidence type="ECO:0000256" key="1">
    <source>
        <dbReference type="SAM" id="MobiDB-lite"/>
    </source>
</evidence>
<reference evidence="3" key="2">
    <citation type="submission" date="2024-04" db="EMBL/GenBank/DDBJ databases">
        <authorList>
            <person name="Chen Y."/>
            <person name="Shah S."/>
            <person name="Dougan E. K."/>
            <person name="Thang M."/>
            <person name="Chan C."/>
        </authorList>
    </citation>
    <scope>NUCLEOTIDE SEQUENCE [LARGE SCALE GENOMIC DNA]</scope>
</reference>
<evidence type="ECO:0000313" key="3">
    <source>
        <dbReference type="EMBL" id="CAL1135314.1"/>
    </source>
</evidence>
<dbReference type="EMBL" id="CAMXCT010000670">
    <property type="protein sequence ID" value="CAI3981939.1"/>
    <property type="molecule type" value="Genomic_DNA"/>
</dbReference>
<feature type="compositionally biased region" description="Polar residues" evidence="1">
    <location>
        <begin position="1"/>
        <end position="16"/>
    </location>
</feature>